<proteinExistence type="predicted"/>
<organism evidence="2 3">
    <name type="scientific">Sedimentitalea arenosa</name>
    <dbReference type="NCBI Taxonomy" id="2798803"/>
    <lineage>
        <taxon>Bacteria</taxon>
        <taxon>Pseudomonadati</taxon>
        <taxon>Pseudomonadota</taxon>
        <taxon>Alphaproteobacteria</taxon>
        <taxon>Rhodobacterales</taxon>
        <taxon>Paracoccaceae</taxon>
        <taxon>Sedimentitalea</taxon>
    </lineage>
</organism>
<dbReference type="RefSeq" id="WP_199023939.1">
    <property type="nucleotide sequence ID" value="NZ_JAELVR010000003.1"/>
</dbReference>
<dbReference type="AlphaFoldDB" id="A0A8J7J9P6"/>
<feature type="transmembrane region" description="Helical" evidence="1">
    <location>
        <begin position="38"/>
        <end position="56"/>
    </location>
</feature>
<sequence>MSHADPTRRAPLWQRLFFIIPVIGWVARDLMEGDSDTIWYAIAAFVSLWLCCILLFGIPGLYIPAVSLVPLIVVGLVIITFG</sequence>
<evidence type="ECO:0000313" key="3">
    <source>
        <dbReference type="Proteomes" id="UP000619079"/>
    </source>
</evidence>
<keyword evidence="3" id="KW-1185">Reference proteome</keyword>
<feature type="transmembrane region" description="Helical" evidence="1">
    <location>
        <begin position="62"/>
        <end position="81"/>
    </location>
</feature>
<name>A0A8J7J9P6_9RHOB</name>
<evidence type="ECO:0000313" key="2">
    <source>
        <dbReference type="EMBL" id="MBJ6371144.1"/>
    </source>
</evidence>
<keyword evidence="1" id="KW-0472">Membrane</keyword>
<evidence type="ECO:0000256" key="1">
    <source>
        <dbReference type="SAM" id="Phobius"/>
    </source>
</evidence>
<feature type="transmembrane region" description="Helical" evidence="1">
    <location>
        <begin position="12"/>
        <end position="31"/>
    </location>
</feature>
<keyword evidence="1" id="KW-1133">Transmembrane helix</keyword>
<comment type="caution">
    <text evidence="2">The sequence shown here is derived from an EMBL/GenBank/DDBJ whole genome shotgun (WGS) entry which is preliminary data.</text>
</comment>
<gene>
    <name evidence="2" type="ORF">JF290_06360</name>
</gene>
<protein>
    <submittedName>
        <fullName evidence="2">Uncharacterized protein</fullName>
    </submittedName>
</protein>
<dbReference type="Proteomes" id="UP000619079">
    <property type="component" value="Unassembled WGS sequence"/>
</dbReference>
<reference evidence="2" key="1">
    <citation type="submission" date="2020-12" db="EMBL/GenBank/DDBJ databases">
        <title>Sedimentitalea sp. nov., isolated from sand in Incheon.</title>
        <authorList>
            <person name="Kim W."/>
        </authorList>
    </citation>
    <scope>NUCLEOTIDE SEQUENCE</scope>
    <source>
        <strain evidence="2">CAU 1593</strain>
    </source>
</reference>
<keyword evidence="1" id="KW-0812">Transmembrane</keyword>
<accession>A0A8J7J9P6</accession>
<dbReference type="EMBL" id="JAELVR010000003">
    <property type="protein sequence ID" value="MBJ6371144.1"/>
    <property type="molecule type" value="Genomic_DNA"/>
</dbReference>